<accession>A0A2R3Z1W4</accession>
<evidence type="ECO:0000313" key="2">
    <source>
        <dbReference type="EMBL" id="AVR44257.1"/>
    </source>
</evidence>
<organism evidence="2 3">
    <name type="scientific">Christiangramia fulva</name>
    <dbReference type="NCBI Taxonomy" id="2126553"/>
    <lineage>
        <taxon>Bacteria</taxon>
        <taxon>Pseudomonadati</taxon>
        <taxon>Bacteroidota</taxon>
        <taxon>Flavobacteriia</taxon>
        <taxon>Flavobacteriales</taxon>
        <taxon>Flavobacteriaceae</taxon>
        <taxon>Christiangramia</taxon>
    </lineage>
</organism>
<dbReference type="KEGG" id="grs:C7S20_02700"/>
<protein>
    <submittedName>
        <fullName evidence="2">Uncharacterized protein</fullName>
    </submittedName>
</protein>
<evidence type="ECO:0000313" key="3">
    <source>
        <dbReference type="Proteomes" id="UP000241507"/>
    </source>
</evidence>
<keyword evidence="1" id="KW-0812">Transmembrane</keyword>
<dbReference type="Proteomes" id="UP000241507">
    <property type="component" value="Chromosome"/>
</dbReference>
<name>A0A2R3Z1W4_9FLAO</name>
<keyword evidence="3" id="KW-1185">Reference proteome</keyword>
<proteinExistence type="predicted"/>
<sequence>MCLFSSSDAKHFKNGISLEELFQKYDLYMVQKLVKHNLIYIDNINRVFLTDKGKIARQFGFEKFIELELLEKKFLKRNYFLWNLKNSVLYLSLISLIILLGFITIHEL</sequence>
<evidence type="ECO:0000256" key="1">
    <source>
        <dbReference type="SAM" id="Phobius"/>
    </source>
</evidence>
<feature type="transmembrane region" description="Helical" evidence="1">
    <location>
        <begin position="87"/>
        <end position="105"/>
    </location>
</feature>
<dbReference type="AlphaFoldDB" id="A0A2R3Z1W4"/>
<keyword evidence="1" id="KW-1133">Transmembrane helix</keyword>
<dbReference type="EMBL" id="CP028136">
    <property type="protein sequence ID" value="AVR44257.1"/>
    <property type="molecule type" value="Genomic_DNA"/>
</dbReference>
<keyword evidence="1" id="KW-0472">Membrane</keyword>
<reference evidence="3" key="1">
    <citation type="submission" date="2018-03" db="EMBL/GenBank/DDBJ databases">
        <title>Gramella fulva sp. nov., isolated from a dry surface of tidal flat.</title>
        <authorList>
            <person name="Hwang S.H."/>
            <person name="Hwang W.M."/>
            <person name="Kang K."/>
            <person name="Ahn T.-Y."/>
        </authorList>
    </citation>
    <scope>NUCLEOTIDE SEQUENCE [LARGE SCALE GENOMIC DNA]</scope>
    <source>
        <strain evidence="3">SH35</strain>
    </source>
</reference>
<gene>
    <name evidence="2" type="ORF">C7S20_02700</name>
</gene>
<dbReference type="RefSeq" id="WP_107011035.1">
    <property type="nucleotide sequence ID" value="NZ_CP028136.1"/>
</dbReference>